<dbReference type="Proteomes" id="UP000634136">
    <property type="component" value="Unassembled WGS sequence"/>
</dbReference>
<reference evidence="1" key="1">
    <citation type="submission" date="2020-09" db="EMBL/GenBank/DDBJ databases">
        <title>Genome-Enabled Discovery of Anthraquinone Biosynthesis in Senna tora.</title>
        <authorList>
            <person name="Kang S.-H."/>
            <person name="Pandey R.P."/>
            <person name="Lee C.-M."/>
            <person name="Sim J.-S."/>
            <person name="Jeong J.-T."/>
            <person name="Choi B.-S."/>
            <person name="Jung M."/>
            <person name="Ginzburg D."/>
            <person name="Zhao K."/>
            <person name="Won S.Y."/>
            <person name="Oh T.-J."/>
            <person name="Yu Y."/>
            <person name="Kim N.-H."/>
            <person name="Lee O.R."/>
            <person name="Lee T.-H."/>
            <person name="Bashyal P."/>
            <person name="Kim T.-S."/>
            <person name="Lee W.-H."/>
            <person name="Kawkins C."/>
            <person name="Kim C.-K."/>
            <person name="Kim J.S."/>
            <person name="Ahn B.O."/>
            <person name="Rhee S.Y."/>
            <person name="Sohng J.K."/>
        </authorList>
    </citation>
    <scope>NUCLEOTIDE SEQUENCE</scope>
    <source>
        <tissue evidence="1">Leaf</tissue>
    </source>
</reference>
<protein>
    <submittedName>
        <fullName evidence="1">Uncharacterized protein</fullName>
    </submittedName>
</protein>
<evidence type="ECO:0000313" key="1">
    <source>
        <dbReference type="EMBL" id="KAF7812618.1"/>
    </source>
</evidence>
<dbReference type="EMBL" id="JAAIUW010000010">
    <property type="protein sequence ID" value="KAF7812618.1"/>
    <property type="molecule type" value="Genomic_DNA"/>
</dbReference>
<keyword evidence="2" id="KW-1185">Reference proteome</keyword>
<evidence type="ECO:0000313" key="2">
    <source>
        <dbReference type="Proteomes" id="UP000634136"/>
    </source>
</evidence>
<gene>
    <name evidence="1" type="ORF">G2W53_033594</name>
</gene>
<organism evidence="1 2">
    <name type="scientific">Senna tora</name>
    <dbReference type="NCBI Taxonomy" id="362788"/>
    <lineage>
        <taxon>Eukaryota</taxon>
        <taxon>Viridiplantae</taxon>
        <taxon>Streptophyta</taxon>
        <taxon>Embryophyta</taxon>
        <taxon>Tracheophyta</taxon>
        <taxon>Spermatophyta</taxon>
        <taxon>Magnoliopsida</taxon>
        <taxon>eudicotyledons</taxon>
        <taxon>Gunneridae</taxon>
        <taxon>Pentapetalae</taxon>
        <taxon>rosids</taxon>
        <taxon>fabids</taxon>
        <taxon>Fabales</taxon>
        <taxon>Fabaceae</taxon>
        <taxon>Caesalpinioideae</taxon>
        <taxon>Cassia clade</taxon>
        <taxon>Senna</taxon>
    </lineage>
</organism>
<accession>A0A834SXU3</accession>
<comment type="caution">
    <text evidence="1">The sequence shown here is derived from an EMBL/GenBank/DDBJ whole genome shotgun (WGS) entry which is preliminary data.</text>
</comment>
<proteinExistence type="predicted"/>
<name>A0A834SXU3_9FABA</name>
<dbReference type="AlphaFoldDB" id="A0A834SXU3"/>
<sequence>MKKKRQRFLQVKRLRAGDETASFAVRRSPFAVPCRATPSSLLEEKIDRASVSLGQNRCGGFGEKKGA</sequence>